<comment type="caution">
    <text evidence="4">The sequence shown here is derived from an EMBL/GenBank/DDBJ whole genome shotgun (WGS) entry which is preliminary data.</text>
</comment>
<dbReference type="AlphaFoldDB" id="A0A8J6UGS0"/>
<dbReference type="GO" id="GO:0005524">
    <property type="term" value="F:ATP binding"/>
    <property type="evidence" value="ECO:0007669"/>
    <property type="project" value="UniProtKB-KW"/>
</dbReference>
<dbReference type="PANTHER" id="PTHR33540:SF1">
    <property type="entry name" value="N-ACETYLMURAMATE_N-ACETYLGLUCOSAMINE KINASE"/>
    <property type="match status" value="1"/>
</dbReference>
<dbReference type="InterPro" id="IPR011009">
    <property type="entry name" value="Kinase-like_dom_sf"/>
</dbReference>
<keyword evidence="1" id="KW-0547">Nucleotide-binding</keyword>
<evidence type="ECO:0000313" key="5">
    <source>
        <dbReference type="Proteomes" id="UP000638014"/>
    </source>
</evidence>
<gene>
    <name evidence="4" type="ORF">IC617_14430</name>
</gene>
<keyword evidence="2" id="KW-0067">ATP-binding</keyword>
<evidence type="ECO:0000256" key="1">
    <source>
        <dbReference type="ARBA" id="ARBA00022741"/>
    </source>
</evidence>
<feature type="domain" description="Aminoglycoside phosphotransferase" evidence="3">
    <location>
        <begin position="25"/>
        <end position="246"/>
    </location>
</feature>
<evidence type="ECO:0000313" key="4">
    <source>
        <dbReference type="EMBL" id="MBD1390631.1"/>
    </source>
</evidence>
<dbReference type="SUPFAM" id="SSF56112">
    <property type="entry name" value="Protein kinase-like (PK-like)"/>
    <property type="match status" value="1"/>
</dbReference>
<dbReference type="Gene3D" id="3.90.1200.10">
    <property type="match status" value="1"/>
</dbReference>
<proteinExistence type="predicted"/>
<keyword evidence="5" id="KW-1185">Reference proteome</keyword>
<name>A0A8J6UGS0_9GAMM</name>
<accession>A0A8J6UGS0</accession>
<dbReference type="InterPro" id="IPR002575">
    <property type="entry name" value="Aminoglycoside_PTrfase"/>
</dbReference>
<dbReference type="Gene3D" id="3.30.200.20">
    <property type="entry name" value="Phosphorylase Kinase, domain 1"/>
    <property type="match status" value="1"/>
</dbReference>
<organism evidence="4 5">
    <name type="scientific">Neiella litorisoli</name>
    <dbReference type="NCBI Taxonomy" id="2771431"/>
    <lineage>
        <taxon>Bacteria</taxon>
        <taxon>Pseudomonadati</taxon>
        <taxon>Pseudomonadota</taxon>
        <taxon>Gammaproteobacteria</taxon>
        <taxon>Alteromonadales</taxon>
        <taxon>Echinimonadaceae</taxon>
        <taxon>Neiella</taxon>
    </lineage>
</organism>
<dbReference type="Proteomes" id="UP000638014">
    <property type="component" value="Unassembled WGS sequence"/>
</dbReference>
<dbReference type="PANTHER" id="PTHR33540">
    <property type="entry name" value="TRNA THREONYLCARBAMOYLADENOSINE BIOSYNTHESIS PROTEIN TSAE"/>
    <property type="match status" value="1"/>
</dbReference>
<protein>
    <submittedName>
        <fullName evidence="4">Phosphotransferase</fullName>
    </submittedName>
</protein>
<dbReference type="Pfam" id="PF01636">
    <property type="entry name" value="APH"/>
    <property type="match status" value="1"/>
</dbReference>
<dbReference type="EMBL" id="JACXAF010000020">
    <property type="protein sequence ID" value="MBD1390631.1"/>
    <property type="molecule type" value="Genomic_DNA"/>
</dbReference>
<dbReference type="RefSeq" id="WP_191145695.1">
    <property type="nucleotide sequence ID" value="NZ_JACXAF010000020.1"/>
</dbReference>
<sequence>MNKQLRQQALAIWLQKALNNPQLNIELVSGDASFRRYFRVTGGDRSMIAVDAPAPHEDCGLFLRVADSFRQQQIRVPAVIAADAQQGFMCLEDFGDQLLLATLDENNKTQWYQRALEPLLHVAKVQQTTSGPLPPFDAAHIARENALFTDWLLGTHLQLQLSAAEHTMISRAFDALVANALAQPQVGVHRDYHSRNIMVLADDEIGVIDFQDAVLGPITYDVVSLLRDCYVEWPDEWVYSRLQEWSAKALAQGLLTETDPQLMIRWFDLMGIQRHVKASGIFCRLCHRDGKAGYLLDVPRTLGYMIRIAKKYPETHDFGDFVEQRVLPVWRNQP</sequence>
<reference evidence="4" key="1">
    <citation type="submission" date="2020-09" db="EMBL/GenBank/DDBJ databases">
        <title>A novel bacterium of genus Neiella, isolated from South China Sea.</title>
        <authorList>
            <person name="Huang H."/>
            <person name="Mo K."/>
            <person name="Hu Y."/>
        </authorList>
    </citation>
    <scope>NUCLEOTIDE SEQUENCE</scope>
    <source>
        <strain evidence="4">HB171785</strain>
    </source>
</reference>
<evidence type="ECO:0000256" key="2">
    <source>
        <dbReference type="ARBA" id="ARBA00022840"/>
    </source>
</evidence>
<evidence type="ECO:0000259" key="3">
    <source>
        <dbReference type="Pfam" id="PF01636"/>
    </source>
</evidence>